<accession>A0A5C6CBQ0</accession>
<evidence type="ECO:0000259" key="2">
    <source>
        <dbReference type="PROSITE" id="PS50975"/>
    </source>
</evidence>
<dbReference type="InterPro" id="IPR013651">
    <property type="entry name" value="ATP-grasp_RimK-type"/>
</dbReference>
<dbReference type="PANTHER" id="PTHR21621">
    <property type="entry name" value="RIBOSOMAL PROTEIN S6 MODIFICATION PROTEIN"/>
    <property type="match status" value="1"/>
</dbReference>
<dbReference type="Gene3D" id="3.40.50.20">
    <property type="match status" value="1"/>
</dbReference>
<proteinExistence type="predicted"/>
<keyword evidence="3" id="KW-0436">Ligase</keyword>
<dbReference type="EMBL" id="SJPT01000009">
    <property type="protein sequence ID" value="TWU20249.1"/>
    <property type="molecule type" value="Genomic_DNA"/>
</dbReference>
<dbReference type="InterPro" id="IPR011761">
    <property type="entry name" value="ATP-grasp"/>
</dbReference>
<dbReference type="GO" id="GO:0046872">
    <property type="term" value="F:metal ion binding"/>
    <property type="evidence" value="ECO:0007669"/>
    <property type="project" value="InterPro"/>
</dbReference>
<dbReference type="InterPro" id="IPR013815">
    <property type="entry name" value="ATP_grasp_subdomain_1"/>
</dbReference>
<evidence type="ECO:0000313" key="3">
    <source>
        <dbReference type="EMBL" id="TWU20249.1"/>
    </source>
</evidence>
<dbReference type="GO" id="GO:0005737">
    <property type="term" value="C:cytoplasm"/>
    <property type="evidence" value="ECO:0007669"/>
    <property type="project" value="TreeGrafter"/>
</dbReference>
<organism evidence="3 4">
    <name type="scientific">Novipirellula galeiformis</name>
    <dbReference type="NCBI Taxonomy" id="2528004"/>
    <lineage>
        <taxon>Bacteria</taxon>
        <taxon>Pseudomonadati</taxon>
        <taxon>Planctomycetota</taxon>
        <taxon>Planctomycetia</taxon>
        <taxon>Pirellulales</taxon>
        <taxon>Pirellulaceae</taxon>
        <taxon>Novipirellula</taxon>
    </lineage>
</organism>
<dbReference type="GO" id="GO:0005524">
    <property type="term" value="F:ATP binding"/>
    <property type="evidence" value="ECO:0007669"/>
    <property type="project" value="UniProtKB-UniRule"/>
</dbReference>
<keyword evidence="4" id="KW-1185">Reference proteome</keyword>
<evidence type="ECO:0000256" key="1">
    <source>
        <dbReference type="PROSITE-ProRule" id="PRU00409"/>
    </source>
</evidence>
<reference evidence="3 4" key="1">
    <citation type="submission" date="2019-02" db="EMBL/GenBank/DDBJ databases">
        <title>Deep-cultivation of Planctomycetes and their phenomic and genomic characterization uncovers novel biology.</title>
        <authorList>
            <person name="Wiegand S."/>
            <person name="Jogler M."/>
            <person name="Boedeker C."/>
            <person name="Pinto D."/>
            <person name="Vollmers J."/>
            <person name="Rivas-Marin E."/>
            <person name="Kohn T."/>
            <person name="Peeters S.H."/>
            <person name="Heuer A."/>
            <person name="Rast P."/>
            <person name="Oberbeckmann S."/>
            <person name="Bunk B."/>
            <person name="Jeske O."/>
            <person name="Meyerdierks A."/>
            <person name="Storesund J.E."/>
            <person name="Kallscheuer N."/>
            <person name="Luecker S."/>
            <person name="Lage O.M."/>
            <person name="Pohl T."/>
            <person name="Merkel B.J."/>
            <person name="Hornburger P."/>
            <person name="Mueller R.-W."/>
            <person name="Bruemmer F."/>
            <person name="Labrenz M."/>
            <person name="Spormann A.M."/>
            <person name="Op Den Camp H."/>
            <person name="Overmann J."/>
            <person name="Amann R."/>
            <person name="Jetten M.S.M."/>
            <person name="Mascher T."/>
            <person name="Medema M.H."/>
            <person name="Devos D.P."/>
            <person name="Kaster A.-K."/>
            <person name="Ovreas L."/>
            <person name="Rohde M."/>
            <person name="Galperin M.Y."/>
            <person name="Jogler C."/>
        </authorList>
    </citation>
    <scope>NUCLEOTIDE SEQUENCE [LARGE SCALE GENOMIC DNA]</scope>
    <source>
        <strain evidence="3 4">Pla52o</strain>
    </source>
</reference>
<dbReference type="Pfam" id="PF08443">
    <property type="entry name" value="RimK"/>
    <property type="match status" value="1"/>
</dbReference>
<evidence type="ECO:0000313" key="4">
    <source>
        <dbReference type="Proteomes" id="UP000316304"/>
    </source>
</evidence>
<comment type="caution">
    <text evidence="3">The sequence shown here is derived from an EMBL/GenBank/DDBJ whole genome shotgun (WGS) entry which is preliminary data.</text>
</comment>
<dbReference type="Proteomes" id="UP000316304">
    <property type="component" value="Unassembled WGS sequence"/>
</dbReference>
<gene>
    <name evidence="3" type="primary">lysX</name>
    <name evidence="3" type="ORF">Pla52o_47650</name>
</gene>
<dbReference type="AlphaFoldDB" id="A0A5C6CBQ0"/>
<feature type="domain" description="ATP-grasp" evidence="2">
    <location>
        <begin position="288"/>
        <end position="482"/>
    </location>
</feature>
<dbReference type="PANTHER" id="PTHR21621:SF0">
    <property type="entry name" value="BETA-CITRYLGLUTAMATE SYNTHASE B-RELATED"/>
    <property type="match status" value="1"/>
</dbReference>
<dbReference type="GO" id="GO:0018169">
    <property type="term" value="F:ribosomal S6-glutamic acid ligase activity"/>
    <property type="evidence" value="ECO:0007669"/>
    <property type="project" value="TreeGrafter"/>
</dbReference>
<dbReference type="Pfam" id="PF14401">
    <property type="entry name" value="RLAN"/>
    <property type="match status" value="1"/>
</dbReference>
<dbReference type="PROSITE" id="PS50975">
    <property type="entry name" value="ATP_GRASP"/>
    <property type="match status" value="1"/>
</dbReference>
<sequence>MSDVIVTESQAGWIEAIEGVEVVDPREYLTDPRWNRRRGIKVYNLARSYRYQSFGYYVSLLAEARGHRPMPNVTAIQDLAGKANVRLLSPELDELIQHAFAPLTKDEFELSVYFGRNLAKRYDRLARELFNTFPCPLLRFQFSRRKEKWRLRRAEVIGIKSVPPAHWPFVARQAELHFAGRGAARSKKSSLRYDLAILHNPDEKELAPSDSKSLQKMIKAAASVGIRAELLTREDAGRLLEFDALFIRETTAVNHHTYRLARWAEREGLVVMDDPQSIIRCTNKVYLAEILDKAKIDVPKTIVIHRGNADQIISAIGLPCVLKRPDSAFSKGVTKAETEAELAEKLEEMFSHSELVIAQQFMQTDFDWRIGVLDGRAFFASKYHMARGHWQIAKYEDEGKQTFGKAETLPIELAPRRAVSTAVKAANLIGDGLYGVDVKESDGKFYVIEVNDNPNLDSGVEDAILREELYRRIMESFLRRIERRKAGEHAQ</sequence>
<name>A0A5C6CBQ0_9BACT</name>
<dbReference type="GO" id="GO:0009432">
    <property type="term" value="P:SOS response"/>
    <property type="evidence" value="ECO:0007669"/>
    <property type="project" value="TreeGrafter"/>
</dbReference>
<dbReference type="OrthoDB" id="9800957at2"/>
<dbReference type="Gene3D" id="3.30.1490.20">
    <property type="entry name" value="ATP-grasp fold, A domain"/>
    <property type="match status" value="1"/>
</dbReference>
<dbReference type="RefSeq" id="WP_146596760.1">
    <property type="nucleotide sequence ID" value="NZ_SJPT01000009.1"/>
</dbReference>
<dbReference type="Gene3D" id="3.30.470.20">
    <property type="entry name" value="ATP-grasp fold, B domain"/>
    <property type="match status" value="1"/>
</dbReference>
<dbReference type="EC" id="6.3.2.-" evidence="3"/>
<keyword evidence="1" id="KW-0067">ATP-binding</keyword>
<dbReference type="SUPFAM" id="SSF56059">
    <property type="entry name" value="Glutathione synthetase ATP-binding domain-like"/>
    <property type="match status" value="1"/>
</dbReference>
<keyword evidence="1" id="KW-0547">Nucleotide-binding</keyword>
<protein>
    <submittedName>
        <fullName evidence="3">Alpha-aminoadipate--LysW ligase LysX</fullName>
        <ecNumber evidence="3">6.3.2.-</ecNumber>
    </submittedName>
</protein>
<dbReference type="InterPro" id="IPR025839">
    <property type="entry name" value="RLAN_dom"/>
</dbReference>